<dbReference type="AlphaFoldDB" id="A0A436ZW55"/>
<protein>
    <submittedName>
        <fullName evidence="2">Uncharacterized protein</fullName>
    </submittedName>
</protein>
<dbReference type="VEuPathDB" id="FungiDB:DFL_007559"/>
<accession>A0A436ZW55</accession>
<dbReference type="RefSeq" id="XP_067488704.1">
    <property type="nucleotide sequence ID" value="XM_067637159.1"/>
</dbReference>
<dbReference type="Proteomes" id="UP000283090">
    <property type="component" value="Unassembled WGS sequence"/>
</dbReference>
<name>A0A436ZW55_ARTFL</name>
<organism evidence="2 3">
    <name type="scientific">Arthrobotrys flagrans</name>
    <name type="common">Nematode-trapping fungus</name>
    <name type="synonym">Trichothecium flagrans</name>
    <dbReference type="NCBI Taxonomy" id="97331"/>
    <lineage>
        <taxon>Eukaryota</taxon>
        <taxon>Fungi</taxon>
        <taxon>Dikarya</taxon>
        <taxon>Ascomycota</taxon>
        <taxon>Pezizomycotina</taxon>
        <taxon>Orbiliomycetes</taxon>
        <taxon>Orbiliales</taxon>
        <taxon>Orbiliaceae</taxon>
        <taxon>Arthrobotrys</taxon>
    </lineage>
</organism>
<evidence type="ECO:0000256" key="1">
    <source>
        <dbReference type="SAM" id="MobiDB-lite"/>
    </source>
</evidence>
<dbReference type="OrthoDB" id="5384869at2759"/>
<keyword evidence="3" id="KW-1185">Reference proteome</keyword>
<gene>
    <name evidence="2" type="ORF">DFL_007559</name>
</gene>
<dbReference type="GeneID" id="93589870"/>
<dbReference type="EMBL" id="SAEB01000009">
    <property type="protein sequence ID" value="RVD83160.1"/>
    <property type="molecule type" value="Genomic_DNA"/>
</dbReference>
<feature type="compositionally biased region" description="Polar residues" evidence="1">
    <location>
        <begin position="1"/>
        <end position="11"/>
    </location>
</feature>
<feature type="region of interest" description="Disordered" evidence="1">
    <location>
        <begin position="1"/>
        <end position="20"/>
    </location>
</feature>
<evidence type="ECO:0000313" key="2">
    <source>
        <dbReference type="EMBL" id="RVD83160.1"/>
    </source>
</evidence>
<proteinExistence type="predicted"/>
<evidence type="ECO:0000313" key="3">
    <source>
        <dbReference type="Proteomes" id="UP000283090"/>
    </source>
</evidence>
<comment type="caution">
    <text evidence="2">The sequence shown here is derived from an EMBL/GenBank/DDBJ whole genome shotgun (WGS) entry which is preliminary data.</text>
</comment>
<sequence>MSLSSASSAPRTHSDPVDDAELDVLIESVQLGKSNTSRLASSSWIEAPPPPPLPGEGGILPTPPPLRIVRHGFMGPPPPPPLTDDYYERIAPKPKFNRETPFNLLGLPREIRDEIYSHILSRDSLPVIAPGRRNYPPTYKQISISLSIFRVTVQYNAPWESVTYSFTENVILTVPVIQCEYEGHYDSLPQPFPLLSHET</sequence>
<reference evidence="2 3" key="1">
    <citation type="submission" date="2019-01" db="EMBL/GenBank/DDBJ databases">
        <title>Intercellular communication is required for trap formation in the nematode-trapping fungus Duddingtonia flagrans.</title>
        <authorList>
            <person name="Youssar L."/>
            <person name="Wernet V."/>
            <person name="Hensel N."/>
            <person name="Hildebrandt H.-G."/>
            <person name="Fischer R."/>
        </authorList>
    </citation>
    <scope>NUCLEOTIDE SEQUENCE [LARGE SCALE GENOMIC DNA]</scope>
    <source>
        <strain evidence="2 3">CBS H-5679</strain>
    </source>
</reference>